<dbReference type="Proteomes" id="UP000001542">
    <property type="component" value="Unassembled WGS sequence"/>
</dbReference>
<evidence type="ECO:0000313" key="2">
    <source>
        <dbReference type="Proteomes" id="UP000001542"/>
    </source>
</evidence>
<dbReference type="AlphaFoldDB" id="A2FNA0"/>
<dbReference type="EMBL" id="DS113901">
    <property type="protein sequence ID" value="EAX93628.1"/>
    <property type="molecule type" value="Genomic_DNA"/>
</dbReference>
<reference evidence="1" key="1">
    <citation type="submission" date="2006-10" db="EMBL/GenBank/DDBJ databases">
        <authorList>
            <person name="Amadeo P."/>
            <person name="Zhao Q."/>
            <person name="Wortman J."/>
            <person name="Fraser-Liggett C."/>
            <person name="Carlton J."/>
        </authorList>
    </citation>
    <scope>NUCLEOTIDE SEQUENCE</scope>
    <source>
        <strain evidence="1">G3</strain>
    </source>
</reference>
<organism evidence="1 2">
    <name type="scientific">Trichomonas vaginalis (strain ATCC PRA-98 / G3)</name>
    <dbReference type="NCBI Taxonomy" id="412133"/>
    <lineage>
        <taxon>Eukaryota</taxon>
        <taxon>Metamonada</taxon>
        <taxon>Parabasalia</taxon>
        <taxon>Trichomonadida</taxon>
        <taxon>Trichomonadidae</taxon>
        <taxon>Trichomonas</taxon>
    </lineage>
</organism>
<evidence type="ECO:0000313" key="1">
    <source>
        <dbReference type="EMBL" id="EAX93628.1"/>
    </source>
</evidence>
<dbReference type="VEuPathDB" id="TrichDB:TVAG_336140"/>
<proteinExistence type="predicted"/>
<accession>A2FNA0</accession>
<reference evidence="1" key="2">
    <citation type="journal article" date="2007" name="Science">
        <title>Draft genome sequence of the sexually transmitted pathogen Trichomonas vaginalis.</title>
        <authorList>
            <person name="Carlton J.M."/>
            <person name="Hirt R.P."/>
            <person name="Silva J.C."/>
            <person name="Delcher A.L."/>
            <person name="Schatz M."/>
            <person name="Zhao Q."/>
            <person name="Wortman J.R."/>
            <person name="Bidwell S.L."/>
            <person name="Alsmark U.C.M."/>
            <person name="Besteiro S."/>
            <person name="Sicheritz-Ponten T."/>
            <person name="Noel C.J."/>
            <person name="Dacks J.B."/>
            <person name="Foster P.G."/>
            <person name="Simillion C."/>
            <person name="Van de Peer Y."/>
            <person name="Miranda-Saavedra D."/>
            <person name="Barton G.J."/>
            <person name="Westrop G.D."/>
            <person name="Mueller S."/>
            <person name="Dessi D."/>
            <person name="Fiori P.L."/>
            <person name="Ren Q."/>
            <person name="Paulsen I."/>
            <person name="Zhang H."/>
            <person name="Bastida-Corcuera F.D."/>
            <person name="Simoes-Barbosa A."/>
            <person name="Brown M.T."/>
            <person name="Hayes R.D."/>
            <person name="Mukherjee M."/>
            <person name="Okumura C.Y."/>
            <person name="Schneider R."/>
            <person name="Smith A.J."/>
            <person name="Vanacova S."/>
            <person name="Villalvazo M."/>
            <person name="Haas B.J."/>
            <person name="Pertea M."/>
            <person name="Feldblyum T.V."/>
            <person name="Utterback T.R."/>
            <person name="Shu C.L."/>
            <person name="Osoegawa K."/>
            <person name="de Jong P.J."/>
            <person name="Hrdy I."/>
            <person name="Horvathova L."/>
            <person name="Zubacova Z."/>
            <person name="Dolezal P."/>
            <person name="Malik S.B."/>
            <person name="Logsdon J.M. Jr."/>
            <person name="Henze K."/>
            <person name="Gupta A."/>
            <person name="Wang C.C."/>
            <person name="Dunne R.L."/>
            <person name="Upcroft J.A."/>
            <person name="Upcroft P."/>
            <person name="White O."/>
            <person name="Salzberg S.L."/>
            <person name="Tang P."/>
            <person name="Chiu C.-H."/>
            <person name="Lee Y.-S."/>
            <person name="Embley T.M."/>
            <person name="Coombs G.H."/>
            <person name="Mottram J.C."/>
            <person name="Tachezy J."/>
            <person name="Fraser-Liggett C.M."/>
            <person name="Johnson P.J."/>
        </authorList>
    </citation>
    <scope>NUCLEOTIDE SEQUENCE [LARGE SCALE GENOMIC DNA]</scope>
    <source>
        <strain evidence="1">G3</strain>
    </source>
</reference>
<dbReference type="InParanoid" id="A2FNA0"/>
<name>A2FNA0_TRIV3</name>
<keyword evidence="2" id="KW-1185">Reference proteome</keyword>
<sequence>MLAPKPKKEKSSQTIRDYKRIQHRVKMHAEKIDFVSSYIDRYFGTHVTIAILTTLAKITMEKYNLTLDRLERRNRIALLCWFARNWGFVYPILKDKDFRSNLMKIFCQLNSTFRPQEFPTIPNLQGSYIDPSDLSFLLNYH</sequence>
<gene>
    <name evidence="1" type="ORF">TVAG_336140</name>
</gene>
<dbReference type="SMR" id="A2FNA0"/>
<dbReference type="RefSeq" id="XP_001306558.1">
    <property type="nucleotide sequence ID" value="XM_001306557.1"/>
</dbReference>
<dbReference type="KEGG" id="tva:4751349"/>
<dbReference type="VEuPathDB" id="TrichDB:TVAGG3_0795570"/>
<protein>
    <submittedName>
        <fullName evidence="1">Uncharacterized protein</fullName>
    </submittedName>
</protein>